<name>A0AAE0L4X3_9CHLO</name>
<keyword evidence="3" id="KW-1185">Reference proteome</keyword>
<evidence type="ECO:0000313" key="2">
    <source>
        <dbReference type="EMBL" id="KAK3271865.1"/>
    </source>
</evidence>
<accession>A0AAE0L4X3</accession>
<dbReference type="EMBL" id="LGRX02009311">
    <property type="protein sequence ID" value="KAK3271865.1"/>
    <property type="molecule type" value="Genomic_DNA"/>
</dbReference>
<organism evidence="2 3">
    <name type="scientific">Cymbomonas tetramitiformis</name>
    <dbReference type="NCBI Taxonomy" id="36881"/>
    <lineage>
        <taxon>Eukaryota</taxon>
        <taxon>Viridiplantae</taxon>
        <taxon>Chlorophyta</taxon>
        <taxon>Pyramimonadophyceae</taxon>
        <taxon>Pyramimonadales</taxon>
        <taxon>Pyramimonadaceae</taxon>
        <taxon>Cymbomonas</taxon>
    </lineage>
</organism>
<feature type="compositionally biased region" description="Basic and acidic residues" evidence="1">
    <location>
        <begin position="156"/>
        <end position="185"/>
    </location>
</feature>
<sequence>MSDLDKKAWPRTPWMSMDNNKPFSSPTFRASCGRHKPSTAHQDASTLLQYALHAALDDAKLNNGRCMANIWWEDIPLDDTEIDGDNVPVLICPLHKDDADGSGLIPGCLHVPVQTPQKSRMFLDYKMQSYARGGQGAPLPENASSAARYKHNAANLHDDKTLEPGRAREVSKERCRQQKSREGKRLQGGTEESIRARMDLLRSDLDGRVNTDGRFIFKMNEVGDYSIIMCLEEALKTLKEV</sequence>
<evidence type="ECO:0000256" key="1">
    <source>
        <dbReference type="SAM" id="MobiDB-lite"/>
    </source>
</evidence>
<comment type="caution">
    <text evidence="2">The sequence shown here is derived from an EMBL/GenBank/DDBJ whole genome shotgun (WGS) entry which is preliminary data.</text>
</comment>
<dbReference type="Proteomes" id="UP001190700">
    <property type="component" value="Unassembled WGS sequence"/>
</dbReference>
<feature type="region of interest" description="Disordered" evidence="1">
    <location>
        <begin position="1"/>
        <end position="20"/>
    </location>
</feature>
<feature type="region of interest" description="Disordered" evidence="1">
    <location>
        <begin position="153"/>
        <end position="191"/>
    </location>
</feature>
<proteinExistence type="predicted"/>
<protein>
    <submittedName>
        <fullName evidence="2">Uncharacterized protein</fullName>
    </submittedName>
</protein>
<gene>
    <name evidence="2" type="ORF">CYMTET_19809</name>
</gene>
<dbReference type="AlphaFoldDB" id="A0AAE0L4X3"/>
<evidence type="ECO:0000313" key="3">
    <source>
        <dbReference type="Proteomes" id="UP001190700"/>
    </source>
</evidence>
<reference evidence="2 3" key="1">
    <citation type="journal article" date="2015" name="Genome Biol. Evol.">
        <title>Comparative Genomics of a Bacterivorous Green Alga Reveals Evolutionary Causalities and Consequences of Phago-Mixotrophic Mode of Nutrition.</title>
        <authorList>
            <person name="Burns J.A."/>
            <person name="Paasch A."/>
            <person name="Narechania A."/>
            <person name="Kim E."/>
        </authorList>
    </citation>
    <scope>NUCLEOTIDE SEQUENCE [LARGE SCALE GENOMIC DNA]</scope>
    <source>
        <strain evidence="2 3">PLY_AMNH</strain>
    </source>
</reference>